<dbReference type="EMBL" id="SDRB02011412">
    <property type="protein sequence ID" value="THG01472.1"/>
    <property type="molecule type" value="Genomic_DNA"/>
</dbReference>
<keyword evidence="14" id="KW-1185">Reference proteome</keyword>
<feature type="domain" description="Protein kinase" evidence="12">
    <location>
        <begin position="100"/>
        <end position="415"/>
    </location>
</feature>
<evidence type="ECO:0000256" key="5">
    <source>
        <dbReference type="ARBA" id="ARBA00022729"/>
    </source>
</evidence>
<proteinExistence type="predicted"/>
<evidence type="ECO:0000313" key="14">
    <source>
        <dbReference type="Proteomes" id="UP000306102"/>
    </source>
</evidence>
<accession>A0A4S4DFH2</accession>
<evidence type="ECO:0000256" key="4">
    <source>
        <dbReference type="ARBA" id="ARBA00022692"/>
    </source>
</evidence>
<keyword evidence="5" id="KW-0732">Signal</keyword>
<evidence type="ECO:0000256" key="10">
    <source>
        <dbReference type="ARBA" id="ARBA00023136"/>
    </source>
</evidence>
<keyword evidence="2" id="KW-0723">Serine/threonine-protein kinase</keyword>
<reference evidence="13 14" key="1">
    <citation type="journal article" date="2018" name="Proc. Natl. Acad. Sci. U.S.A.">
        <title>Draft genome sequence of Camellia sinensis var. sinensis provides insights into the evolution of the tea genome and tea quality.</title>
        <authorList>
            <person name="Wei C."/>
            <person name="Yang H."/>
            <person name="Wang S."/>
            <person name="Zhao J."/>
            <person name="Liu C."/>
            <person name="Gao L."/>
            <person name="Xia E."/>
            <person name="Lu Y."/>
            <person name="Tai Y."/>
            <person name="She G."/>
            <person name="Sun J."/>
            <person name="Cao H."/>
            <person name="Tong W."/>
            <person name="Gao Q."/>
            <person name="Li Y."/>
            <person name="Deng W."/>
            <person name="Jiang X."/>
            <person name="Wang W."/>
            <person name="Chen Q."/>
            <person name="Zhang S."/>
            <person name="Li H."/>
            <person name="Wu J."/>
            <person name="Wang P."/>
            <person name="Li P."/>
            <person name="Shi C."/>
            <person name="Zheng F."/>
            <person name="Jian J."/>
            <person name="Huang B."/>
            <person name="Shan D."/>
            <person name="Shi M."/>
            <person name="Fang C."/>
            <person name="Yue Y."/>
            <person name="Li F."/>
            <person name="Li D."/>
            <person name="Wei S."/>
            <person name="Han B."/>
            <person name="Jiang C."/>
            <person name="Yin Y."/>
            <person name="Xia T."/>
            <person name="Zhang Z."/>
            <person name="Bennetzen J.L."/>
            <person name="Zhao S."/>
            <person name="Wan X."/>
        </authorList>
    </citation>
    <scope>NUCLEOTIDE SEQUENCE [LARGE SCALE GENOMIC DNA]</scope>
    <source>
        <strain evidence="14">cv. Shuchazao</strain>
        <tissue evidence="13">Leaf</tissue>
    </source>
</reference>
<dbReference type="PANTHER" id="PTHR46008:SF2">
    <property type="entry name" value="LEAF RUST 10 DISEASE-RESISTANCE LOCUS RECEPTOR-LIKE PROTEIN KINASE-LIKE 1.4"/>
    <property type="match status" value="1"/>
</dbReference>
<dbReference type="GO" id="GO:0005886">
    <property type="term" value="C:plasma membrane"/>
    <property type="evidence" value="ECO:0007669"/>
    <property type="project" value="UniProtKB-ARBA"/>
</dbReference>
<keyword evidence="3" id="KW-0808">Transferase</keyword>
<comment type="caution">
    <text evidence="13">The sequence shown here is derived from an EMBL/GenBank/DDBJ whole genome shotgun (WGS) entry which is preliminary data.</text>
</comment>
<dbReference type="Proteomes" id="UP000306102">
    <property type="component" value="Unassembled WGS sequence"/>
</dbReference>
<dbReference type="STRING" id="542762.A0A4S4DFH2"/>
<dbReference type="AlphaFoldDB" id="A0A4S4DFH2"/>
<keyword evidence="8" id="KW-0067">ATP-binding</keyword>
<evidence type="ECO:0000259" key="12">
    <source>
        <dbReference type="PROSITE" id="PS50011"/>
    </source>
</evidence>
<evidence type="ECO:0000256" key="7">
    <source>
        <dbReference type="ARBA" id="ARBA00022777"/>
    </source>
</evidence>
<keyword evidence="10" id="KW-0472">Membrane</keyword>
<gene>
    <name evidence="13" type="ORF">TEA_012367</name>
</gene>
<dbReference type="PROSITE" id="PS50011">
    <property type="entry name" value="PROTEIN_KINASE_DOM"/>
    <property type="match status" value="1"/>
</dbReference>
<evidence type="ECO:0000256" key="9">
    <source>
        <dbReference type="ARBA" id="ARBA00022989"/>
    </source>
</evidence>
<dbReference type="InterPro" id="IPR008271">
    <property type="entry name" value="Ser/Thr_kinase_AS"/>
</dbReference>
<dbReference type="FunFam" id="1.10.510.10:FF:000161">
    <property type="entry name" value="Wall-associated receptor kinase-like 20"/>
    <property type="match status" value="1"/>
</dbReference>
<evidence type="ECO:0000256" key="11">
    <source>
        <dbReference type="ARBA" id="ARBA00023180"/>
    </source>
</evidence>
<dbReference type="Gene3D" id="1.10.510.10">
    <property type="entry name" value="Transferase(Phosphotransferase) domain 1"/>
    <property type="match status" value="1"/>
</dbReference>
<evidence type="ECO:0000256" key="1">
    <source>
        <dbReference type="ARBA" id="ARBA00004167"/>
    </source>
</evidence>
<dbReference type="Gene3D" id="3.30.200.20">
    <property type="entry name" value="Phosphorylase Kinase, domain 1"/>
    <property type="match status" value="1"/>
</dbReference>
<dbReference type="GO" id="GO:0005524">
    <property type="term" value="F:ATP binding"/>
    <property type="evidence" value="ECO:0007669"/>
    <property type="project" value="UniProtKB-KW"/>
</dbReference>
<name>A0A4S4DFH2_CAMSN</name>
<dbReference type="InterPro" id="IPR011009">
    <property type="entry name" value="Kinase-like_dom_sf"/>
</dbReference>
<keyword evidence="11" id="KW-0325">Glycoprotein</keyword>
<dbReference type="InterPro" id="IPR001245">
    <property type="entry name" value="Ser-Thr/Tyr_kinase_cat_dom"/>
</dbReference>
<sequence length="415" mass="47208">MSVICSLYWILTSHSDLMCQRNAMTITSKEAIVLDTTAPSCNALSRKTTKSAPYGFWFITLAGRNHLLLILATGITRLRKEWNYKSSYISSRDNISNRSLQADTEGGSVYFGVFVYSYTELEEATHNLILLKNWEMEVLALYTMDGREVAVKRLYKHNYKRVRQCMNEIQILTSLSHPNLVTLYGCTSHLSRELLLVYEYIPNGTVADHLHGDRANVGSLTWPIRMNIAIDTASALAYLHASDIIHRDIKTNNILLDNNFCVKVADFGLSRLFPNDVTHISTTPQGTPGYVDPEYRQFYQLTDKSDVYSFGVVLVELISSMPAVDITRHRQEINLAYLAINRIQNRTLDELVDPTLGFKLDSSIERMITSVAEVAFRCLQLEKEMRPTMDEVLGALKDIKQYKNENTGERIDKGH</sequence>
<keyword evidence="6" id="KW-0547">Nucleotide-binding</keyword>
<dbReference type="SMART" id="SM00220">
    <property type="entry name" value="S_TKc"/>
    <property type="match status" value="1"/>
</dbReference>
<evidence type="ECO:0000256" key="2">
    <source>
        <dbReference type="ARBA" id="ARBA00022527"/>
    </source>
</evidence>
<evidence type="ECO:0000256" key="8">
    <source>
        <dbReference type="ARBA" id="ARBA00022840"/>
    </source>
</evidence>
<comment type="subcellular location">
    <subcellularLocation>
        <location evidence="1">Membrane</location>
        <topology evidence="1">Single-pass membrane protein</topology>
    </subcellularLocation>
</comment>
<dbReference type="SUPFAM" id="SSF56112">
    <property type="entry name" value="Protein kinase-like (PK-like)"/>
    <property type="match status" value="1"/>
</dbReference>
<dbReference type="Pfam" id="PF07714">
    <property type="entry name" value="PK_Tyr_Ser-Thr"/>
    <property type="match status" value="1"/>
</dbReference>
<keyword evidence="7" id="KW-0418">Kinase</keyword>
<dbReference type="GO" id="GO:0004674">
    <property type="term" value="F:protein serine/threonine kinase activity"/>
    <property type="evidence" value="ECO:0007669"/>
    <property type="project" value="UniProtKB-KW"/>
</dbReference>
<organism evidence="13 14">
    <name type="scientific">Camellia sinensis var. sinensis</name>
    <name type="common">China tea</name>
    <dbReference type="NCBI Taxonomy" id="542762"/>
    <lineage>
        <taxon>Eukaryota</taxon>
        <taxon>Viridiplantae</taxon>
        <taxon>Streptophyta</taxon>
        <taxon>Embryophyta</taxon>
        <taxon>Tracheophyta</taxon>
        <taxon>Spermatophyta</taxon>
        <taxon>Magnoliopsida</taxon>
        <taxon>eudicotyledons</taxon>
        <taxon>Gunneridae</taxon>
        <taxon>Pentapetalae</taxon>
        <taxon>asterids</taxon>
        <taxon>Ericales</taxon>
        <taxon>Theaceae</taxon>
        <taxon>Camellia</taxon>
    </lineage>
</organism>
<keyword evidence="9" id="KW-1133">Transmembrane helix</keyword>
<evidence type="ECO:0000313" key="13">
    <source>
        <dbReference type="EMBL" id="THG01472.1"/>
    </source>
</evidence>
<evidence type="ECO:0000256" key="6">
    <source>
        <dbReference type="ARBA" id="ARBA00022741"/>
    </source>
</evidence>
<dbReference type="PROSITE" id="PS00108">
    <property type="entry name" value="PROTEIN_KINASE_ST"/>
    <property type="match status" value="1"/>
</dbReference>
<evidence type="ECO:0000256" key="3">
    <source>
        <dbReference type="ARBA" id="ARBA00022679"/>
    </source>
</evidence>
<keyword evidence="4" id="KW-0812">Transmembrane</keyword>
<dbReference type="InterPro" id="IPR000719">
    <property type="entry name" value="Prot_kinase_dom"/>
</dbReference>
<protein>
    <recommendedName>
        <fullName evidence="12">Protein kinase domain-containing protein</fullName>
    </recommendedName>
</protein>
<dbReference type="PANTHER" id="PTHR46008">
    <property type="entry name" value="LEAF RUST 10 DISEASE-RESISTANCE LOCUS RECEPTOR-LIKE PROTEIN KINASE-LIKE 1.4"/>
    <property type="match status" value="1"/>
</dbReference>